<keyword evidence="2" id="KW-1185">Reference proteome</keyword>
<dbReference type="EMBL" id="JAIWYP010000009">
    <property type="protein sequence ID" value="KAH3775157.1"/>
    <property type="molecule type" value="Genomic_DNA"/>
</dbReference>
<dbReference type="AlphaFoldDB" id="A0A9D4EBI7"/>
<gene>
    <name evidence="1" type="ORF">DPMN_176555</name>
</gene>
<comment type="caution">
    <text evidence="1">The sequence shown here is derived from an EMBL/GenBank/DDBJ whole genome shotgun (WGS) entry which is preliminary data.</text>
</comment>
<name>A0A9D4EBI7_DREPO</name>
<dbReference type="Proteomes" id="UP000828390">
    <property type="component" value="Unassembled WGS sequence"/>
</dbReference>
<evidence type="ECO:0000313" key="1">
    <source>
        <dbReference type="EMBL" id="KAH3775157.1"/>
    </source>
</evidence>
<organism evidence="1 2">
    <name type="scientific">Dreissena polymorpha</name>
    <name type="common">Zebra mussel</name>
    <name type="synonym">Mytilus polymorpha</name>
    <dbReference type="NCBI Taxonomy" id="45954"/>
    <lineage>
        <taxon>Eukaryota</taxon>
        <taxon>Metazoa</taxon>
        <taxon>Spiralia</taxon>
        <taxon>Lophotrochozoa</taxon>
        <taxon>Mollusca</taxon>
        <taxon>Bivalvia</taxon>
        <taxon>Autobranchia</taxon>
        <taxon>Heteroconchia</taxon>
        <taxon>Euheterodonta</taxon>
        <taxon>Imparidentia</taxon>
        <taxon>Neoheterodontei</taxon>
        <taxon>Myida</taxon>
        <taxon>Dreissenoidea</taxon>
        <taxon>Dreissenidae</taxon>
        <taxon>Dreissena</taxon>
    </lineage>
</organism>
<accession>A0A9D4EBI7</accession>
<proteinExistence type="predicted"/>
<reference evidence="1" key="2">
    <citation type="submission" date="2020-11" db="EMBL/GenBank/DDBJ databases">
        <authorList>
            <person name="McCartney M.A."/>
            <person name="Auch B."/>
            <person name="Kono T."/>
            <person name="Mallez S."/>
            <person name="Becker A."/>
            <person name="Gohl D.M."/>
            <person name="Silverstein K.A.T."/>
            <person name="Koren S."/>
            <person name="Bechman K.B."/>
            <person name="Herman A."/>
            <person name="Abrahante J.E."/>
            <person name="Garbe J."/>
        </authorList>
    </citation>
    <scope>NUCLEOTIDE SEQUENCE</scope>
    <source>
        <strain evidence="1">Duluth1</strain>
        <tissue evidence="1">Whole animal</tissue>
    </source>
</reference>
<sequence>MTQSDFPSSLGQSRISYHHTLTSAVDDSYQTLKAKNVTVPALYNMFFLNALQLCHNKDTDGATATSSERLLTGLNTKVKRNAVTHRDNS</sequence>
<protein>
    <submittedName>
        <fullName evidence="1">Uncharacterized protein</fullName>
    </submittedName>
</protein>
<evidence type="ECO:0000313" key="2">
    <source>
        <dbReference type="Proteomes" id="UP000828390"/>
    </source>
</evidence>
<reference evidence="1" key="1">
    <citation type="journal article" date="2019" name="bioRxiv">
        <title>The Genome of the Zebra Mussel, Dreissena polymorpha: A Resource for Invasive Species Research.</title>
        <authorList>
            <person name="McCartney M.A."/>
            <person name="Auch B."/>
            <person name="Kono T."/>
            <person name="Mallez S."/>
            <person name="Zhang Y."/>
            <person name="Obille A."/>
            <person name="Becker A."/>
            <person name="Abrahante J.E."/>
            <person name="Garbe J."/>
            <person name="Badalamenti J.P."/>
            <person name="Herman A."/>
            <person name="Mangelson H."/>
            <person name="Liachko I."/>
            <person name="Sullivan S."/>
            <person name="Sone E.D."/>
            <person name="Koren S."/>
            <person name="Silverstein K.A.T."/>
            <person name="Beckman K.B."/>
            <person name="Gohl D.M."/>
        </authorList>
    </citation>
    <scope>NUCLEOTIDE SEQUENCE</scope>
    <source>
        <strain evidence="1">Duluth1</strain>
        <tissue evidence="1">Whole animal</tissue>
    </source>
</reference>